<evidence type="ECO:0000313" key="2">
    <source>
        <dbReference type="EMBL" id="KAK3172547.1"/>
    </source>
</evidence>
<reference evidence="2" key="1">
    <citation type="submission" date="2022-11" db="EMBL/GenBank/DDBJ databases">
        <title>Chromosomal genome sequence assembly and mating type (MAT) locus characterization of the leprose asexual lichenized fungus Lepraria neglecta (Nyl.) Erichsen.</title>
        <authorList>
            <person name="Allen J.L."/>
            <person name="Pfeffer B."/>
        </authorList>
    </citation>
    <scope>NUCLEOTIDE SEQUENCE</scope>
    <source>
        <strain evidence="2">Allen 5258</strain>
    </source>
</reference>
<comment type="caution">
    <text evidence="2">The sequence shown here is derived from an EMBL/GenBank/DDBJ whole genome shotgun (WGS) entry which is preliminary data.</text>
</comment>
<sequence>MVTNGGLEEMSLTDEDEEHEDSNNEADENKIISGSPKTNDRLLREKSIQFEACAAFSSGSHDIAKNLGMKVFEIKDPGHIGRDKRSPWVSRITMEAISQEISEIDGRSPESVYELLRTVFLTARPGWNLPEWRQEAPISFRRIARLKAIEKSLDDTTKKTKYEGGVESEPATEPWQLASQRCEESRKRRNEHVRANYNGLDIDARNSKIEWQKEYRRRHGEESNRKRREKRAKECDAAGVKKEKGEPRGSYSKSAKDFRELKATQEQQQQQS</sequence>
<organism evidence="2 3">
    <name type="scientific">Lepraria neglecta</name>
    <dbReference type="NCBI Taxonomy" id="209136"/>
    <lineage>
        <taxon>Eukaryota</taxon>
        <taxon>Fungi</taxon>
        <taxon>Dikarya</taxon>
        <taxon>Ascomycota</taxon>
        <taxon>Pezizomycotina</taxon>
        <taxon>Lecanoromycetes</taxon>
        <taxon>OSLEUM clade</taxon>
        <taxon>Lecanoromycetidae</taxon>
        <taxon>Lecanorales</taxon>
        <taxon>Lecanorineae</taxon>
        <taxon>Stereocaulaceae</taxon>
        <taxon>Lepraria</taxon>
    </lineage>
</organism>
<feature type="region of interest" description="Disordered" evidence="1">
    <location>
        <begin position="208"/>
        <end position="272"/>
    </location>
</feature>
<dbReference type="AlphaFoldDB" id="A0AAD9Z9D0"/>
<feature type="compositionally biased region" description="Basic and acidic residues" evidence="1">
    <location>
        <begin position="231"/>
        <end position="247"/>
    </location>
</feature>
<dbReference type="EMBL" id="JASNWA010000007">
    <property type="protein sequence ID" value="KAK3172547.1"/>
    <property type="molecule type" value="Genomic_DNA"/>
</dbReference>
<evidence type="ECO:0000256" key="1">
    <source>
        <dbReference type="SAM" id="MobiDB-lite"/>
    </source>
</evidence>
<feature type="region of interest" description="Disordered" evidence="1">
    <location>
        <begin position="1"/>
        <end position="38"/>
    </location>
</feature>
<feature type="compositionally biased region" description="Basic and acidic residues" evidence="1">
    <location>
        <begin position="208"/>
        <end position="224"/>
    </location>
</feature>
<gene>
    <name evidence="2" type="ORF">OEA41_005870</name>
</gene>
<evidence type="ECO:0000313" key="3">
    <source>
        <dbReference type="Proteomes" id="UP001276659"/>
    </source>
</evidence>
<feature type="compositionally biased region" description="Acidic residues" evidence="1">
    <location>
        <begin position="11"/>
        <end position="26"/>
    </location>
</feature>
<keyword evidence="3" id="KW-1185">Reference proteome</keyword>
<name>A0AAD9Z9D0_9LECA</name>
<feature type="region of interest" description="Disordered" evidence="1">
    <location>
        <begin position="160"/>
        <end position="190"/>
    </location>
</feature>
<proteinExistence type="predicted"/>
<dbReference type="Proteomes" id="UP001276659">
    <property type="component" value="Unassembled WGS sequence"/>
</dbReference>
<feature type="compositionally biased region" description="Basic and acidic residues" evidence="1">
    <location>
        <begin position="254"/>
        <end position="263"/>
    </location>
</feature>
<protein>
    <submittedName>
        <fullName evidence="2">Uncharacterized protein</fullName>
    </submittedName>
</protein>
<accession>A0AAD9Z9D0</accession>